<keyword evidence="1" id="KW-0547">Nucleotide-binding</keyword>
<comment type="caution">
    <text evidence="6">The sequence shown here is derived from an EMBL/GenBank/DDBJ whole genome shotgun (WGS) entry which is preliminary data.</text>
</comment>
<sequence length="359" mass="41143">MPDNQLTLAVAGARKTQGIVEACVAAPPQERILVLTYTTANQDELRRRIASQVGLRPAIEVMGWFTFLIRHFVKPALPFVYSGVRVTGFDFDSMPQQYASNDAYERYFNSEAQVRRVHLAQLATRISDASQNAAVACLSRIYDTIYIDEAQDLCGYDLEILLRLMKAPIALHMVGDVRQAVLLTNEREKKHKRYQYMKIWDWFREQQKKGQLHIEQRAETWRCRQEIASFADSLFDASWAFTPTTSINTACTDHDGLFLVHETDVPAYLEQFDPLLLRQSANSAKNKPYDFMNFRVSKGLSRLRVMIWPTSNICKFLQSSTRLEDRAAAEFYVAVTRAEQSVAIVLNTPGESPIPYWRP</sequence>
<accession>A0ABT2J2A2</accession>
<dbReference type="SUPFAM" id="SSF52540">
    <property type="entry name" value="P-loop containing nucleoside triphosphate hydrolases"/>
    <property type="match status" value="1"/>
</dbReference>
<dbReference type="RefSeq" id="WP_260189086.1">
    <property type="nucleotide sequence ID" value="NZ_JAFFZE010000003.1"/>
</dbReference>
<evidence type="ECO:0000256" key="1">
    <source>
        <dbReference type="ARBA" id="ARBA00022741"/>
    </source>
</evidence>
<name>A0ABT2J2A2_9PSEU</name>
<protein>
    <submittedName>
        <fullName evidence="6">UvrD-helicase domain-containing protein</fullName>
    </submittedName>
</protein>
<dbReference type="EMBL" id="JAFFZE010000003">
    <property type="protein sequence ID" value="MCT2581734.1"/>
    <property type="molecule type" value="Genomic_DNA"/>
</dbReference>
<evidence type="ECO:0000256" key="2">
    <source>
        <dbReference type="ARBA" id="ARBA00022801"/>
    </source>
</evidence>
<organism evidence="6 7">
    <name type="scientific">Actinophytocola gossypii</name>
    <dbReference type="NCBI Taxonomy" id="2812003"/>
    <lineage>
        <taxon>Bacteria</taxon>
        <taxon>Bacillati</taxon>
        <taxon>Actinomycetota</taxon>
        <taxon>Actinomycetes</taxon>
        <taxon>Pseudonocardiales</taxon>
        <taxon>Pseudonocardiaceae</taxon>
    </lineage>
</organism>
<evidence type="ECO:0000313" key="7">
    <source>
        <dbReference type="Proteomes" id="UP001156441"/>
    </source>
</evidence>
<evidence type="ECO:0000256" key="4">
    <source>
        <dbReference type="ARBA" id="ARBA00022840"/>
    </source>
</evidence>
<evidence type="ECO:0000256" key="3">
    <source>
        <dbReference type="ARBA" id="ARBA00022806"/>
    </source>
</evidence>
<dbReference type="InterPro" id="IPR014016">
    <property type="entry name" value="UvrD-like_ATP-bd"/>
</dbReference>
<evidence type="ECO:0000313" key="6">
    <source>
        <dbReference type="EMBL" id="MCT2581734.1"/>
    </source>
</evidence>
<keyword evidence="4" id="KW-0067">ATP-binding</keyword>
<keyword evidence="2" id="KW-0378">Hydrolase</keyword>
<reference evidence="6 7" key="1">
    <citation type="submission" date="2021-02" db="EMBL/GenBank/DDBJ databases">
        <title>Actinophytocola xerophila sp. nov., isolated from soil of cotton cropping field.</title>
        <authorList>
            <person name="Huang R."/>
            <person name="Chen X."/>
            <person name="Ge X."/>
            <person name="Liu W."/>
        </authorList>
    </citation>
    <scope>NUCLEOTIDE SEQUENCE [LARGE SCALE GENOMIC DNA]</scope>
    <source>
        <strain evidence="6 7">S1-96</strain>
    </source>
</reference>
<dbReference type="Gene3D" id="3.40.50.300">
    <property type="entry name" value="P-loop containing nucleotide triphosphate hydrolases"/>
    <property type="match status" value="1"/>
</dbReference>
<proteinExistence type="predicted"/>
<dbReference type="Proteomes" id="UP001156441">
    <property type="component" value="Unassembled WGS sequence"/>
</dbReference>
<keyword evidence="7" id="KW-1185">Reference proteome</keyword>
<dbReference type="Pfam" id="PF00580">
    <property type="entry name" value="UvrD-helicase"/>
    <property type="match status" value="1"/>
</dbReference>
<keyword evidence="3" id="KW-0347">Helicase</keyword>
<gene>
    <name evidence="6" type="ORF">JT362_01190</name>
</gene>
<dbReference type="InterPro" id="IPR027417">
    <property type="entry name" value="P-loop_NTPase"/>
</dbReference>
<feature type="domain" description="UvrD-like helicase ATP-binding" evidence="5">
    <location>
        <begin position="95"/>
        <end position="181"/>
    </location>
</feature>
<evidence type="ECO:0000259" key="5">
    <source>
        <dbReference type="Pfam" id="PF00580"/>
    </source>
</evidence>